<gene>
    <name evidence="2" type="ORF">C1H66_09780</name>
</gene>
<dbReference type="OrthoDB" id="6909982at2"/>
<organism evidence="2 3">
    <name type="scientific">Halomonas heilongjiangensis</name>
    <dbReference type="NCBI Taxonomy" id="1387883"/>
    <lineage>
        <taxon>Bacteria</taxon>
        <taxon>Pseudomonadati</taxon>
        <taxon>Pseudomonadota</taxon>
        <taxon>Gammaproteobacteria</taxon>
        <taxon>Oceanospirillales</taxon>
        <taxon>Halomonadaceae</taxon>
        <taxon>Halomonas</taxon>
    </lineage>
</organism>
<protein>
    <recommendedName>
        <fullName evidence="1">Recombinase-like domain-containing protein</fullName>
    </recommendedName>
</protein>
<dbReference type="EMBL" id="PNRE01000043">
    <property type="protein sequence ID" value="PMR69724.1"/>
    <property type="molecule type" value="Genomic_DNA"/>
</dbReference>
<reference evidence="2 3" key="1">
    <citation type="submission" date="2018-01" db="EMBL/GenBank/DDBJ databases">
        <title>Halomonas endophytica sp. nov., isolated from storage liquid in the stems of Populus euphratica.</title>
        <authorList>
            <person name="Chen C."/>
        </authorList>
    </citation>
    <scope>NUCLEOTIDE SEQUENCE [LARGE SCALE GENOMIC DNA]</scope>
    <source>
        <strain evidence="2 3">DSM 26881</strain>
    </source>
</reference>
<dbReference type="Proteomes" id="UP000235346">
    <property type="component" value="Unassembled WGS sequence"/>
</dbReference>
<comment type="caution">
    <text evidence="2">The sequence shown here is derived from an EMBL/GenBank/DDBJ whole genome shotgun (WGS) entry which is preliminary data.</text>
</comment>
<proteinExistence type="predicted"/>
<feature type="domain" description="Recombinase-like" evidence="1">
    <location>
        <begin position="17"/>
        <end position="105"/>
    </location>
</feature>
<evidence type="ECO:0000313" key="3">
    <source>
        <dbReference type="Proteomes" id="UP000235346"/>
    </source>
</evidence>
<keyword evidence="3" id="KW-1185">Reference proteome</keyword>
<dbReference type="InterPro" id="IPR046789">
    <property type="entry name" value="HTH_62"/>
</dbReference>
<evidence type="ECO:0000259" key="1">
    <source>
        <dbReference type="Pfam" id="PF20552"/>
    </source>
</evidence>
<accession>A0A2N7TNF3</accession>
<dbReference type="AlphaFoldDB" id="A0A2N7TNF3"/>
<evidence type="ECO:0000313" key="2">
    <source>
        <dbReference type="EMBL" id="PMR69724.1"/>
    </source>
</evidence>
<sequence>MSASDFPIDHNPELKTWARIIPSSEPGQGHIERPGGFDNRVWQNRQRAPEPFELDLVAALEAVFAEGATALDEVVAGLNARHSQDRQGQPWSEASFLQEMAVLGQ</sequence>
<dbReference type="Pfam" id="PF20552">
    <property type="entry name" value="HTH_62"/>
    <property type="match status" value="1"/>
</dbReference>
<name>A0A2N7TNF3_9GAMM</name>
<dbReference type="RefSeq" id="WP_102627702.1">
    <property type="nucleotide sequence ID" value="NZ_PDOH01000014.1"/>
</dbReference>